<dbReference type="GO" id="GO:0080129">
    <property type="term" value="P:proteasome core complex assembly"/>
    <property type="evidence" value="ECO:0007669"/>
    <property type="project" value="TreeGrafter"/>
</dbReference>
<feature type="compositionally biased region" description="Basic and acidic residues" evidence="7">
    <location>
        <begin position="27"/>
        <end position="39"/>
    </location>
</feature>
<proteinExistence type="inferred from homology"/>
<dbReference type="Pfam" id="PF16094">
    <property type="entry name" value="PAC1"/>
    <property type="match status" value="2"/>
</dbReference>
<keyword evidence="9" id="KW-0647">Proteasome</keyword>
<evidence type="ECO:0000313" key="8">
    <source>
        <dbReference type="Proteomes" id="UP001652580"/>
    </source>
</evidence>
<dbReference type="PANTHER" id="PTHR15069:SF1">
    <property type="entry name" value="PROTEASOME ASSEMBLY CHAPERONE 1"/>
    <property type="match status" value="1"/>
</dbReference>
<dbReference type="AlphaFoldDB" id="A0A452CIC2"/>
<keyword evidence="6" id="KW-0256">Endoplasmic reticulum</keyword>
<dbReference type="InterPro" id="IPR016565">
    <property type="entry name" value="Proteasome_assmbl_chp_1"/>
</dbReference>
<dbReference type="GO" id="GO:0005783">
    <property type="term" value="C:endoplasmic reticulum"/>
    <property type="evidence" value="ECO:0007669"/>
    <property type="project" value="InterPro"/>
</dbReference>
<comment type="similarity">
    <text evidence="1 6">Belongs to the PSMG1 family.</text>
</comment>
<feature type="region of interest" description="Disordered" evidence="7">
    <location>
        <begin position="1"/>
        <end position="39"/>
    </location>
</feature>
<organism evidence="8 9">
    <name type="scientific">Balaenoptera acutorostrata</name>
    <name type="common">Common minke whale</name>
    <name type="synonym">Balaena rostrata</name>
    <dbReference type="NCBI Taxonomy" id="9767"/>
    <lineage>
        <taxon>Eukaryota</taxon>
        <taxon>Metazoa</taxon>
        <taxon>Chordata</taxon>
        <taxon>Craniata</taxon>
        <taxon>Vertebrata</taxon>
        <taxon>Euteleostomi</taxon>
        <taxon>Mammalia</taxon>
        <taxon>Eutheria</taxon>
        <taxon>Laurasiatheria</taxon>
        <taxon>Artiodactyla</taxon>
        <taxon>Whippomorpha</taxon>
        <taxon>Cetacea</taxon>
        <taxon>Mysticeti</taxon>
        <taxon>Balaenopteridae</taxon>
        <taxon>Balaenoptera</taxon>
    </lineage>
</organism>
<evidence type="ECO:0000256" key="4">
    <source>
        <dbReference type="ARBA" id="ARBA00024759"/>
    </source>
</evidence>
<evidence type="ECO:0000256" key="2">
    <source>
        <dbReference type="ARBA" id="ARBA00019180"/>
    </source>
</evidence>
<dbReference type="RefSeq" id="XP_028022717.2">
    <property type="nucleotide sequence ID" value="XM_028166916.2"/>
</dbReference>
<evidence type="ECO:0000256" key="1">
    <source>
        <dbReference type="ARBA" id="ARBA00005261"/>
    </source>
</evidence>
<dbReference type="GeneID" id="103017099"/>
<reference evidence="9" key="1">
    <citation type="submission" date="2025-08" db="UniProtKB">
        <authorList>
            <consortium name="RefSeq"/>
        </authorList>
    </citation>
    <scope>IDENTIFICATION</scope>
</reference>
<evidence type="ECO:0000256" key="6">
    <source>
        <dbReference type="PIRNR" id="PIRNR010076"/>
    </source>
</evidence>
<gene>
    <name evidence="9" type="primary">PSMG1</name>
</gene>
<comment type="subunit">
    <text evidence="6">Forms a heterodimer with psmg2.</text>
</comment>
<evidence type="ECO:0000256" key="5">
    <source>
        <dbReference type="ARBA" id="ARBA00025977"/>
    </source>
</evidence>
<dbReference type="PIRSF" id="PIRSF010076">
    <property type="entry name" value="Psome_chaperone-1"/>
    <property type="match status" value="1"/>
</dbReference>
<sequence>MAATFFGEVVRAPCRAGTEDEEEEEEEGRRETPEDGEVRQQLARKREVRLLRRQTKTTLEVSLLEKYPCSKFIIAIGNNAVAFLSSFIMNSGVWEEVGCAKLWNEWCRTVDTTHLSPTEAFCVFYHLKSNPLVVLCQCSCYVAEDQQYQWLEKPHNPGNHTQSNSCQVFWLQMVFGSCPRKNVQVTILTCRHVTDYKTSESTSSLHTPFLKALKTQNFREPPCCSLLEQPNIVHDLPAAVLSYCQVWKISAILYLCYTDVMKLDLITVEAFKPVLSSRSLKSLVKNIPQSTEILKKLMTTNEIQSNIYT</sequence>
<keyword evidence="3 6" id="KW-0143">Chaperone</keyword>
<keyword evidence="8" id="KW-1185">Reference proteome</keyword>
<accession>A0A452CIC2</accession>
<comment type="subunit">
    <text evidence="5">Forms a heterodimer with PSMG2. The PSMG1-PSMG2 heterodimer interacts directly with the PSMA5 and PSMA7 proteasome alpha subunits.</text>
</comment>
<keyword evidence="6" id="KW-0963">Cytoplasm</keyword>
<dbReference type="GO" id="GO:0070628">
    <property type="term" value="F:proteasome binding"/>
    <property type="evidence" value="ECO:0007669"/>
    <property type="project" value="TreeGrafter"/>
</dbReference>
<comment type="function">
    <text evidence="6">Chaperone protein which promotes assembly of the 20S proteasome as part of a heterodimer with psmg2.</text>
</comment>
<evidence type="ECO:0000256" key="3">
    <source>
        <dbReference type="ARBA" id="ARBA00023186"/>
    </source>
</evidence>
<comment type="function">
    <text evidence="4">Chaperone protein which promotes assembly of the 20S proteasome as part of a heterodimer with PSMG2. The PSMG1-PSMG2 heterodimer binds to the PSMA5 and PSMA7 proteasome subunits, promotes assembly of the proteasome alpha subunits into the heteroheptameric alpha ring and prevents alpha ring dimerization.</text>
</comment>
<comment type="subcellular location">
    <subcellularLocation>
        <location evidence="6">Cytoplasm</location>
    </subcellularLocation>
</comment>
<name>A0A452CIC2_BALAC</name>
<dbReference type="Proteomes" id="UP001652580">
    <property type="component" value="Chromosome 4"/>
</dbReference>
<dbReference type="PANTHER" id="PTHR15069">
    <property type="entry name" value="PROTEASOME ASSEMBLY CHAPERONE 1"/>
    <property type="match status" value="1"/>
</dbReference>
<protein>
    <recommendedName>
        <fullName evidence="2 6">Proteasome assembly chaperone 1</fullName>
    </recommendedName>
</protein>
<evidence type="ECO:0000256" key="7">
    <source>
        <dbReference type="SAM" id="MobiDB-lite"/>
    </source>
</evidence>
<dbReference type="GO" id="GO:0000502">
    <property type="term" value="C:proteasome complex"/>
    <property type="evidence" value="ECO:0007669"/>
    <property type="project" value="UniProtKB-KW"/>
</dbReference>
<evidence type="ECO:0000313" key="9">
    <source>
        <dbReference type="RefSeq" id="XP_028022717.2"/>
    </source>
</evidence>